<dbReference type="InterPro" id="IPR005738">
    <property type="entry name" value="TopoIII"/>
</dbReference>
<evidence type="ECO:0000256" key="4">
    <source>
        <dbReference type="ARBA" id="ARBA00022723"/>
    </source>
</evidence>
<keyword evidence="4" id="KW-0479">Metal-binding</keyword>
<dbReference type="Gene3D" id="2.70.20.10">
    <property type="entry name" value="Topoisomerase I, domain 3"/>
    <property type="match status" value="1"/>
</dbReference>
<dbReference type="eggNOG" id="COG0550">
    <property type="taxonomic scope" value="Bacteria"/>
</dbReference>
<evidence type="ECO:0000259" key="14">
    <source>
        <dbReference type="PROSITE" id="PS50880"/>
    </source>
</evidence>
<dbReference type="Pfam" id="PF01131">
    <property type="entry name" value="Topoisom_bac"/>
    <property type="match status" value="1"/>
</dbReference>
<dbReference type="PRINTS" id="PR00417">
    <property type="entry name" value="PRTPISMRASEI"/>
</dbReference>
<dbReference type="InterPro" id="IPR003601">
    <property type="entry name" value="Topo_IA_2"/>
</dbReference>
<accession>V6IWM2</accession>
<evidence type="ECO:0000256" key="7">
    <source>
        <dbReference type="ARBA" id="ARBA00023125"/>
    </source>
</evidence>
<dbReference type="InterPro" id="IPR013497">
    <property type="entry name" value="Topo_IA_cen"/>
</dbReference>
<evidence type="ECO:0000313" key="17">
    <source>
        <dbReference type="Proteomes" id="UP000018296"/>
    </source>
</evidence>
<evidence type="ECO:0000256" key="12">
    <source>
        <dbReference type="ARBA" id="ARBA00032877"/>
    </source>
</evidence>
<dbReference type="GO" id="GO:0003677">
    <property type="term" value="F:DNA binding"/>
    <property type="evidence" value="ECO:0007669"/>
    <property type="project" value="UniProtKB-KW"/>
</dbReference>
<feature type="domain" description="Toprim" evidence="14">
    <location>
        <begin position="3"/>
        <end position="136"/>
    </location>
</feature>
<proteinExistence type="inferred from homology"/>
<dbReference type="InterPro" id="IPR013824">
    <property type="entry name" value="Topo_IA_cen_sub1"/>
</dbReference>
<dbReference type="GO" id="GO:0006265">
    <property type="term" value="P:DNA topological change"/>
    <property type="evidence" value="ECO:0007669"/>
    <property type="project" value="InterPro"/>
</dbReference>
<evidence type="ECO:0000256" key="1">
    <source>
        <dbReference type="ARBA" id="ARBA00000213"/>
    </source>
</evidence>
<dbReference type="SUPFAM" id="SSF56712">
    <property type="entry name" value="Prokaryotic type I DNA topoisomerase"/>
    <property type="match status" value="1"/>
</dbReference>
<dbReference type="STRING" id="1395513.P343_10175"/>
<evidence type="ECO:0000256" key="5">
    <source>
        <dbReference type="ARBA" id="ARBA00022842"/>
    </source>
</evidence>
<feature type="region of interest" description="Disordered" evidence="13">
    <location>
        <begin position="659"/>
        <end position="700"/>
    </location>
</feature>
<comment type="similarity">
    <text evidence="2">Belongs to the type IA topoisomerase family.</text>
</comment>
<dbReference type="GO" id="GO:0006310">
    <property type="term" value="P:DNA recombination"/>
    <property type="evidence" value="ECO:0007669"/>
    <property type="project" value="TreeGrafter"/>
</dbReference>
<evidence type="ECO:0000256" key="3">
    <source>
        <dbReference type="ARBA" id="ARBA00012891"/>
    </source>
</evidence>
<sequence>MSKSLVLAEKPSVAREIARVLGCRNANRSFIEGDRYVVTWALGHLIELKMPEEYDNKYKTWRLEDLPIIPDQMEIKPIKQTRGQFQAIQKLAKRQDLSELIIATDAGREGELVARWIIEKINWHKPIKRLWISSQTDKAIRTGFNQLKPAKDYDKLYHSAVCRSEADWLIGLNISRALTTKYNDSLSAGRVQTPTLSMILNREQAIQAFRPEPYWTLHIDLGDSLATWQRGDQSRITSLKEAEAIKTKIIGQDAIVQTLSVKTKHEKQPLPYDLTELQRDANRKFGFSAKKTLNVLQNLYEHYKIVTYPRTDSRYLTHDIASTMPERLKAISSAYGDVTRPILHRQNGKVLAAYVYNDAKVSDHHALIPTEEPVFMSDLSEDERQLYDMIVRRFLALFYPEYSFQSLRAELNVNGETFILKKSTQIEAGFKQLTASASEKGVANRTHLEKGQKLPIKNVRLDEKMTEPPARYSEADLLTKMEKYGLGTPATRADIIEKLLQAESIDRVSGHLRPTGKGKQLIDLVNQDLKSPELTAQWERQLEEIAKGHGNPKQFMENIRKQTIQLVREVKESEQSYKIQNLTGSKCPECGSPMKEVRDRDGGRVLVCINRECGFRKRKDPKLSNKRCPHCHKKMEMHHGKAGIYFQCRTCGIIEKADQTKKKADKRETRRLLNKLNSSSEPIGNSLADALKSAMDKNKD</sequence>
<dbReference type="SMART" id="SM00436">
    <property type="entry name" value="TOP1Bc"/>
    <property type="match status" value="1"/>
</dbReference>
<dbReference type="NCBIfam" id="TIGR01056">
    <property type="entry name" value="topB"/>
    <property type="match status" value="1"/>
</dbReference>
<organism evidence="16 17">
    <name type="scientific">Sporolactobacillus laevolacticus DSM 442</name>
    <dbReference type="NCBI Taxonomy" id="1395513"/>
    <lineage>
        <taxon>Bacteria</taxon>
        <taxon>Bacillati</taxon>
        <taxon>Bacillota</taxon>
        <taxon>Bacilli</taxon>
        <taxon>Bacillales</taxon>
        <taxon>Sporolactobacillaceae</taxon>
        <taxon>Sporolactobacillus</taxon>
    </lineage>
</organism>
<name>V6IWM2_9BACL</name>
<comment type="caution">
    <text evidence="16">The sequence shown here is derived from an EMBL/GenBank/DDBJ whole genome shotgun (WGS) entry which is preliminary data.</text>
</comment>
<dbReference type="NCBIfam" id="NF005829">
    <property type="entry name" value="PRK07726.1"/>
    <property type="match status" value="1"/>
</dbReference>
<evidence type="ECO:0000256" key="6">
    <source>
        <dbReference type="ARBA" id="ARBA00023029"/>
    </source>
</evidence>
<dbReference type="GO" id="GO:0046872">
    <property type="term" value="F:metal ion binding"/>
    <property type="evidence" value="ECO:0007669"/>
    <property type="project" value="UniProtKB-KW"/>
</dbReference>
<dbReference type="Pfam" id="PF01751">
    <property type="entry name" value="Toprim"/>
    <property type="match status" value="1"/>
</dbReference>
<dbReference type="PANTHER" id="PTHR11390">
    <property type="entry name" value="PROKARYOTIC DNA TOPOISOMERASE"/>
    <property type="match status" value="1"/>
</dbReference>
<dbReference type="AlphaFoldDB" id="V6IWM2"/>
<evidence type="ECO:0000256" key="8">
    <source>
        <dbReference type="ARBA" id="ARBA00023235"/>
    </source>
</evidence>
<dbReference type="CDD" id="cd03362">
    <property type="entry name" value="TOPRIM_TopoIA_TopoIII"/>
    <property type="match status" value="1"/>
</dbReference>
<evidence type="ECO:0000256" key="13">
    <source>
        <dbReference type="SAM" id="MobiDB-lite"/>
    </source>
</evidence>
<evidence type="ECO:0000313" key="16">
    <source>
        <dbReference type="EMBL" id="EST11630.1"/>
    </source>
</evidence>
<dbReference type="GO" id="GO:0003917">
    <property type="term" value="F:DNA topoisomerase type I (single strand cut, ATP-independent) activity"/>
    <property type="evidence" value="ECO:0007669"/>
    <property type="project" value="UniProtKB-EC"/>
</dbReference>
<dbReference type="EMBL" id="AWTC01000009">
    <property type="protein sequence ID" value="EST11630.1"/>
    <property type="molecule type" value="Genomic_DNA"/>
</dbReference>
<dbReference type="PROSITE" id="PS00396">
    <property type="entry name" value="TOPO_IA_1"/>
    <property type="match status" value="1"/>
</dbReference>
<dbReference type="PATRIC" id="fig|1395513.3.peg.2049"/>
<dbReference type="EC" id="5.6.2.1" evidence="3"/>
<dbReference type="InterPro" id="IPR006171">
    <property type="entry name" value="TOPRIM_dom"/>
</dbReference>
<dbReference type="InterPro" id="IPR013826">
    <property type="entry name" value="Topo_IA_cen_sub3"/>
</dbReference>
<dbReference type="GO" id="GO:0043597">
    <property type="term" value="C:cytoplasmic replication fork"/>
    <property type="evidence" value="ECO:0007669"/>
    <property type="project" value="TreeGrafter"/>
</dbReference>
<dbReference type="Gene3D" id="1.10.290.10">
    <property type="entry name" value="Topoisomerase I, domain 4"/>
    <property type="match status" value="1"/>
</dbReference>
<keyword evidence="8 16" id="KW-0413">Isomerase</keyword>
<feature type="domain" description="Topo IA-type catalytic" evidence="15">
    <location>
        <begin position="153"/>
        <end position="567"/>
    </location>
</feature>
<dbReference type="InterPro" id="IPR034144">
    <property type="entry name" value="TOPRIM_TopoIII"/>
</dbReference>
<keyword evidence="17" id="KW-1185">Reference proteome</keyword>
<dbReference type="Gene3D" id="1.10.460.10">
    <property type="entry name" value="Topoisomerase I, domain 2"/>
    <property type="match status" value="1"/>
</dbReference>
<dbReference type="CDD" id="cd00186">
    <property type="entry name" value="TOP1Ac"/>
    <property type="match status" value="1"/>
</dbReference>
<dbReference type="InterPro" id="IPR023406">
    <property type="entry name" value="Topo_IA_AS"/>
</dbReference>
<comment type="catalytic activity">
    <reaction evidence="1">
        <text>ATP-independent breakage of single-stranded DNA, followed by passage and rejoining.</text>
        <dbReference type="EC" id="5.6.2.1"/>
    </reaction>
</comment>
<gene>
    <name evidence="16" type="ORF">P343_10175</name>
</gene>
<dbReference type="Gene3D" id="3.40.50.140">
    <property type="match status" value="1"/>
</dbReference>
<dbReference type="OrthoDB" id="9803554at2"/>
<dbReference type="InterPro" id="IPR013825">
    <property type="entry name" value="Topo_IA_cen_sub2"/>
</dbReference>
<keyword evidence="5" id="KW-0460">Magnesium</keyword>
<evidence type="ECO:0000259" key="15">
    <source>
        <dbReference type="PROSITE" id="PS52039"/>
    </source>
</evidence>
<dbReference type="InterPro" id="IPR000380">
    <property type="entry name" value="Topo_IA"/>
</dbReference>
<dbReference type="PANTHER" id="PTHR11390:SF21">
    <property type="entry name" value="DNA TOPOISOMERASE 3-ALPHA"/>
    <property type="match status" value="1"/>
</dbReference>
<dbReference type="SMART" id="SM00493">
    <property type="entry name" value="TOPRIM"/>
    <property type="match status" value="1"/>
</dbReference>
<dbReference type="PROSITE" id="PS52039">
    <property type="entry name" value="TOPO_IA_2"/>
    <property type="match status" value="1"/>
</dbReference>
<evidence type="ECO:0000256" key="2">
    <source>
        <dbReference type="ARBA" id="ARBA00009446"/>
    </source>
</evidence>
<keyword evidence="6" id="KW-0799">Topoisomerase</keyword>
<evidence type="ECO:0000256" key="11">
    <source>
        <dbReference type="ARBA" id="ARBA00032235"/>
    </source>
</evidence>
<dbReference type="SMART" id="SM00437">
    <property type="entry name" value="TOP1Ac"/>
    <property type="match status" value="1"/>
</dbReference>
<evidence type="ECO:0000256" key="9">
    <source>
        <dbReference type="ARBA" id="ARBA00030003"/>
    </source>
</evidence>
<dbReference type="Proteomes" id="UP000018296">
    <property type="component" value="Unassembled WGS sequence"/>
</dbReference>
<dbReference type="GO" id="GO:0006281">
    <property type="term" value="P:DNA repair"/>
    <property type="evidence" value="ECO:0007669"/>
    <property type="project" value="TreeGrafter"/>
</dbReference>
<dbReference type="PROSITE" id="PS50880">
    <property type="entry name" value="TOPRIM"/>
    <property type="match status" value="1"/>
</dbReference>
<protein>
    <recommendedName>
        <fullName evidence="3">DNA topoisomerase</fullName>
        <ecNumber evidence="3">5.6.2.1</ecNumber>
    </recommendedName>
    <alternativeName>
        <fullName evidence="12">Omega-protein</fullName>
    </alternativeName>
    <alternativeName>
        <fullName evidence="11">Relaxing enzyme</fullName>
    </alternativeName>
    <alternativeName>
        <fullName evidence="9">Swivelase</fullName>
    </alternativeName>
    <alternativeName>
        <fullName evidence="10">Untwisting enzyme</fullName>
    </alternativeName>
</protein>
<dbReference type="InterPro" id="IPR003602">
    <property type="entry name" value="Topo_IA_DNA-bd_dom"/>
</dbReference>
<feature type="compositionally biased region" description="Basic and acidic residues" evidence="13">
    <location>
        <begin position="659"/>
        <end position="671"/>
    </location>
</feature>
<dbReference type="InterPro" id="IPR023405">
    <property type="entry name" value="Topo_IA_core_domain"/>
</dbReference>
<dbReference type="RefSeq" id="WP_023510288.1">
    <property type="nucleotide sequence ID" value="NZ_AWTC01000009.1"/>
</dbReference>
<reference evidence="16 17" key="1">
    <citation type="journal article" date="2013" name="Genome Announc.">
        <title>Genome Sequence of Sporolactobacillus laevolacticus DSM442, an Efficient Polymer-Grade D-Lactate Producer from Agricultural Waste Cottonseed as a Nitrogen Source.</title>
        <authorList>
            <person name="Wang H."/>
            <person name="Wang L."/>
            <person name="Ju J."/>
            <person name="Yu B."/>
            <person name="Ma Y."/>
        </authorList>
    </citation>
    <scope>NUCLEOTIDE SEQUENCE [LARGE SCALE GENOMIC DNA]</scope>
    <source>
        <strain evidence="16 17">DSM 442</strain>
    </source>
</reference>
<keyword evidence="7" id="KW-0238">DNA-binding</keyword>
<evidence type="ECO:0000256" key="10">
    <source>
        <dbReference type="ARBA" id="ARBA00031985"/>
    </source>
</evidence>